<reference evidence="8 9" key="2">
    <citation type="journal article" date="2012" name="PLoS Pathog.">
        <title>Diverse lifestyles and strategies of plant pathogenesis encoded in the genomes of eighteen Dothideomycetes fungi.</title>
        <authorList>
            <person name="Ohm R.A."/>
            <person name="Feau N."/>
            <person name="Henrissat B."/>
            <person name="Schoch C.L."/>
            <person name="Horwitz B.A."/>
            <person name="Barry K.W."/>
            <person name="Condon B.J."/>
            <person name="Copeland A.C."/>
            <person name="Dhillon B."/>
            <person name="Glaser F."/>
            <person name="Hesse C.N."/>
            <person name="Kosti I."/>
            <person name="LaButti K."/>
            <person name="Lindquist E.A."/>
            <person name="Lucas S."/>
            <person name="Salamov A.A."/>
            <person name="Bradshaw R.E."/>
            <person name="Ciuffetti L."/>
            <person name="Hamelin R.C."/>
            <person name="Kema G.H.J."/>
            <person name="Lawrence C."/>
            <person name="Scott J.A."/>
            <person name="Spatafora J.W."/>
            <person name="Turgeon B.G."/>
            <person name="de Wit P.J.G.M."/>
            <person name="Zhong S."/>
            <person name="Goodwin S.B."/>
            <person name="Grigoriev I.V."/>
        </authorList>
    </citation>
    <scope>NUCLEOTIDE SEQUENCE [LARGE SCALE GENOMIC DNA]</scope>
    <source>
        <strain evidence="9">NZE10 / CBS 128990</strain>
    </source>
</reference>
<dbReference type="STRING" id="675120.N1PT11"/>
<feature type="domain" description="MHD" evidence="7">
    <location>
        <begin position="195"/>
        <end position="551"/>
    </location>
</feature>
<dbReference type="PIRSF" id="PIRSF005992">
    <property type="entry name" value="Clathrin_mu"/>
    <property type="match status" value="1"/>
</dbReference>
<comment type="similarity">
    <text evidence="5">Belongs to the adaptor complexes medium subunit family.</text>
</comment>
<evidence type="ECO:0000256" key="4">
    <source>
        <dbReference type="ARBA" id="ARBA00023136"/>
    </source>
</evidence>
<dbReference type="eggNOG" id="KOG2740">
    <property type="taxonomic scope" value="Eukaryota"/>
</dbReference>
<evidence type="ECO:0000313" key="9">
    <source>
        <dbReference type="Proteomes" id="UP000016933"/>
    </source>
</evidence>
<dbReference type="SUPFAM" id="SSF49447">
    <property type="entry name" value="Second domain of Mu2 adaptin subunit (ap50) of ap2 adaptor"/>
    <property type="match status" value="1"/>
</dbReference>
<evidence type="ECO:0000256" key="2">
    <source>
        <dbReference type="ARBA" id="ARBA00022448"/>
    </source>
</evidence>
<dbReference type="GO" id="GO:0030131">
    <property type="term" value="C:clathrin adaptor complex"/>
    <property type="evidence" value="ECO:0007669"/>
    <property type="project" value="UniProtKB-UniRule"/>
</dbReference>
<dbReference type="CDD" id="cd14837">
    <property type="entry name" value="AP3_Mu_N"/>
    <property type="match status" value="1"/>
</dbReference>
<dbReference type="OrthoDB" id="870at2759"/>
<dbReference type="InterPro" id="IPR050431">
    <property type="entry name" value="Adaptor_comp_med_subunit"/>
</dbReference>
<evidence type="ECO:0000256" key="1">
    <source>
        <dbReference type="ARBA" id="ARBA00004308"/>
    </source>
</evidence>
<dbReference type="HOGENOM" id="CLU_017139_0_0_1"/>
<keyword evidence="3 5" id="KW-0653">Protein transport</keyword>
<name>N1PT11_DOTSN</name>
<dbReference type="EMBL" id="KB446537">
    <property type="protein sequence ID" value="EME46596.1"/>
    <property type="molecule type" value="Genomic_DNA"/>
</dbReference>
<evidence type="ECO:0000256" key="5">
    <source>
        <dbReference type="PIRNR" id="PIRNR005992"/>
    </source>
</evidence>
<evidence type="ECO:0000259" key="7">
    <source>
        <dbReference type="PROSITE" id="PS51072"/>
    </source>
</evidence>
<evidence type="ECO:0000313" key="8">
    <source>
        <dbReference type="EMBL" id="EME46596.1"/>
    </source>
</evidence>
<keyword evidence="4" id="KW-0472">Membrane</keyword>
<dbReference type="Pfam" id="PF00928">
    <property type="entry name" value="Adap_comp_sub"/>
    <property type="match status" value="1"/>
</dbReference>
<dbReference type="OMA" id="LNEMCDG"/>
<reference evidence="9" key="1">
    <citation type="journal article" date="2012" name="PLoS Genet.">
        <title>The genomes of the fungal plant pathogens Cladosporium fulvum and Dothistroma septosporum reveal adaptation to different hosts and lifestyles but also signatures of common ancestry.</title>
        <authorList>
            <person name="de Wit P.J.G.M."/>
            <person name="van der Burgt A."/>
            <person name="Oekmen B."/>
            <person name="Stergiopoulos I."/>
            <person name="Abd-Elsalam K.A."/>
            <person name="Aerts A.L."/>
            <person name="Bahkali A.H."/>
            <person name="Beenen H.G."/>
            <person name="Chettri P."/>
            <person name="Cox M.P."/>
            <person name="Datema E."/>
            <person name="de Vries R.P."/>
            <person name="Dhillon B."/>
            <person name="Ganley A.R."/>
            <person name="Griffiths S.A."/>
            <person name="Guo Y."/>
            <person name="Hamelin R.C."/>
            <person name="Henrissat B."/>
            <person name="Kabir M.S."/>
            <person name="Jashni M.K."/>
            <person name="Kema G."/>
            <person name="Klaubauf S."/>
            <person name="Lapidus A."/>
            <person name="Levasseur A."/>
            <person name="Lindquist E."/>
            <person name="Mehrabi R."/>
            <person name="Ohm R.A."/>
            <person name="Owen T.J."/>
            <person name="Salamov A."/>
            <person name="Schwelm A."/>
            <person name="Schijlen E."/>
            <person name="Sun H."/>
            <person name="van den Burg H.A."/>
            <person name="van Ham R.C.H.J."/>
            <person name="Zhang S."/>
            <person name="Goodwin S.B."/>
            <person name="Grigoriev I.V."/>
            <person name="Collemare J."/>
            <person name="Bradshaw R.E."/>
        </authorList>
    </citation>
    <scope>NUCLEOTIDE SEQUENCE [LARGE SCALE GENOMIC DNA]</scope>
    <source>
        <strain evidence="9">NZE10 / CBS 128990</strain>
    </source>
</reference>
<feature type="compositionally biased region" description="Polar residues" evidence="6">
    <location>
        <begin position="171"/>
        <end position="181"/>
    </location>
</feature>
<dbReference type="Proteomes" id="UP000016933">
    <property type="component" value="Unassembled WGS sequence"/>
</dbReference>
<dbReference type="InterPro" id="IPR028565">
    <property type="entry name" value="MHD"/>
</dbReference>
<dbReference type="PROSITE" id="PS51072">
    <property type="entry name" value="MHD"/>
    <property type="match status" value="1"/>
</dbReference>
<dbReference type="Gene3D" id="3.30.450.60">
    <property type="match status" value="1"/>
</dbReference>
<dbReference type="GO" id="GO:0006886">
    <property type="term" value="P:intracellular protein transport"/>
    <property type="evidence" value="ECO:0007669"/>
    <property type="project" value="UniProtKB-UniRule"/>
</dbReference>
<proteinExistence type="inferred from homology"/>
<dbReference type="GO" id="GO:0012505">
    <property type="term" value="C:endomembrane system"/>
    <property type="evidence" value="ECO:0007669"/>
    <property type="project" value="UniProtKB-SubCell"/>
</dbReference>
<organism evidence="8 9">
    <name type="scientific">Dothistroma septosporum (strain NZE10 / CBS 128990)</name>
    <name type="common">Red band needle blight fungus</name>
    <name type="synonym">Mycosphaerella pini</name>
    <dbReference type="NCBI Taxonomy" id="675120"/>
    <lineage>
        <taxon>Eukaryota</taxon>
        <taxon>Fungi</taxon>
        <taxon>Dikarya</taxon>
        <taxon>Ascomycota</taxon>
        <taxon>Pezizomycotina</taxon>
        <taxon>Dothideomycetes</taxon>
        <taxon>Dothideomycetidae</taxon>
        <taxon>Mycosphaerellales</taxon>
        <taxon>Mycosphaerellaceae</taxon>
        <taxon>Dothistroma</taxon>
    </lineage>
</organism>
<keyword evidence="9" id="KW-1185">Reference proteome</keyword>
<accession>N1PT11</accession>
<dbReference type="GO" id="GO:0016192">
    <property type="term" value="P:vesicle-mediated transport"/>
    <property type="evidence" value="ECO:0007669"/>
    <property type="project" value="InterPro"/>
</dbReference>
<keyword evidence="2 5" id="KW-0813">Transport</keyword>
<feature type="region of interest" description="Disordered" evidence="6">
    <location>
        <begin position="360"/>
        <end position="380"/>
    </location>
</feature>
<dbReference type="InterPro" id="IPR001392">
    <property type="entry name" value="Clathrin_mu"/>
</dbReference>
<evidence type="ECO:0000256" key="6">
    <source>
        <dbReference type="SAM" id="MobiDB-lite"/>
    </source>
</evidence>
<protein>
    <recommendedName>
        <fullName evidence="7">MHD domain-containing protein</fullName>
    </recommendedName>
</protein>
<dbReference type="PRINTS" id="PR00314">
    <property type="entry name" value="CLATHRINADPT"/>
</dbReference>
<dbReference type="InterPro" id="IPR036168">
    <property type="entry name" value="AP2_Mu_C_sf"/>
</dbReference>
<dbReference type="AlphaFoldDB" id="N1PT11"/>
<gene>
    <name evidence="8" type="ORF">DOTSEDRAFT_169297</name>
</gene>
<evidence type="ECO:0000256" key="3">
    <source>
        <dbReference type="ARBA" id="ARBA00022927"/>
    </source>
</evidence>
<dbReference type="SUPFAM" id="SSF64356">
    <property type="entry name" value="SNARE-like"/>
    <property type="match status" value="1"/>
</dbReference>
<dbReference type="InterPro" id="IPR011012">
    <property type="entry name" value="Longin-like_dom_sf"/>
</dbReference>
<feature type="region of interest" description="Disordered" evidence="6">
    <location>
        <begin position="159"/>
        <end position="183"/>
    </location>
</feature>
<sequence>MSAIEALYIFDEHNTLLFNHVYTGRAPSPSAILPLYLRHAAPRPSVQYTTSTSPPTILFSVIQDNLLFISPALTDIEPLLVLEFLHRVADALEEFLGSPLLATQISANYDIVAQIAAEMADSGVVCQGEANALRDVVETGPGVLNNLLGRIGVPGSSPALQAGGPAGLPRTNLTPAQTSEGSAIPWRRSNVRHTSNELYVDIVESLAVTLAPSGRPLSAFAHGSIAFTSKVSGVPDLLLSLSTGGKGAGMGSRGEQLRNIMERTVFHPCVRLNTWKKDGVLSFVPPDGRFALCGYQADLLGPDTTFTIVGSSPNNLNLPVNIEISTGLGASGTEFEVRARPDPNNRSAAALSLQSNLSTGIGTGRPRSFRPAPPGDSKAPALEDLTIHVPIPSTVRNVSEMRPTKGEANWNPAEGSVEWRIPPKDFGPGGAVLRCTVQGPLSDQDADMSGGVVNGMTSTTYDYDEDGPSACQSELEVVSNGISANVSDSRHRELMPTCATLSFSVKGWLASGLKVESLLLDTKKSRGLGPDVKPYKGVKYLTVSRLGVELRC</sequence>
<dbReference type="PANTHER" id="PTHR10529">
    <property type="entry name" value="AP COMPLEX SUBUNIT MU"/>
    <property type="match status" value="1"/>
</dbReference>
<comment type="subcellular location">
    <subcellularLocation>
        <location evidence="1">Endomembrane system</location>
    </subcellularLocation>
</comment>
<dbReference type="Gene3D" id="2.60.40.1170">
    <property type="entry name" value="Mu homology domain, subdomain B"/>
    <property type="match status" value="1"/>
</dbReference>